<comment type="caution">
    <text evidence="2">The sequence shown here is derived from an EMBL/GenBank/DDBJ whole genome shotgun (WGS) entry which is preliminary data.</text>
</comment>
<dbReference type="InterPro" id="IPR036052">
    <property type="entry name" value="TrpB-like_PALP_sf"/>
</dbReference>
<dbReference type="InterPro" id="IPR001926">
    <property type="entry name" value="TrpB-like_PALP"/>
</dbReference>
<dbReference type="SUPFAM" id="SSF53686">
    <property type="entry name" value="Tryptophan synthase beta subunit-like PLP-dependent enzymes"/>
    <property type="match status" value="1"/>
</dbReference>
<dbReference type="PANTHER" id="PTHR42937:SF1">
    <property type="entry name" value="DIAMINOPROPIONATE AMMONIA-LYASE"/>
    <property type="match status" value="1"/>
</dbReference>
<dbReference type="OrthoDB" id="10059875at2759"/>
<evidence type="ECO:0000313" key="2">
    <source>
        <dbReference type="EMBL" id="TVY30502.1"/>
    </source>
</evidence>
<reference evidence="2 3" key="1">
    <citation type="submission" date="2018-05" db="EMBL/GenBank/DDBJ databases">
        <title>Genome sequencing and assembly of the regulated plant pathogen Lachnellula willkommii and related sister species for the development of diagnostic species identification markers.</title>
        <authorList>
            <person name="Giroux E."/>
            <person name="Bilodeau G."/>
        </authorList>
    </citation>
    <scope>NUCLEOTIDE SEQUENCE [LARGE SCALE GENOMIC DNA]</scope>
    <source>
        <strain evidence="2 3">CBS 185.66</strain>
    </source>
</reference>
<name>A0A8H8RA67_9HELO</name>
<dbReference type="Gene3D" id="3.40.50.1100">
    <property type="match status" value="2"/>
</dbReference>
<dbReference type="Proteomes" id="UP000431533">
    <property type="component" value="Unassembled WGS sequence"/>
</dbReference>
<dbReference type="GeneID" id="41980737"/>
<keyword evidence="2" id="KW-0456">Lyase</keyword>
<dbReference type="PANTHER" id="PTHR42937">
    <property type="match status" value="1"/>
</dbReference>
<accession>A0A8H8RA67</accession>
<organism evidence="2 3">
    <name type="scientific">Lachnellula hyalina</name>
    <dbReference type="NCBI Taxonomy" id="1316788"/>
    <lineage>
        <taxon>Eukaryota</taxon>
        <taxon>Fungi</taxon>
        <taxon>Dikarya</taxon>
        <taxon>Ascomycota</taxon>
        <taxon>Pezizomycotina</taxon>
        <taxon>Leotiomycetes</taxon>
        <taxon>Helotiales</taxon>
        <taxon>Lachnaceae</taxon>
        <taxon>Lachnellula</taxon>
    </lineage>
</organism>
<keyword evidence="3" id="KW-1185">Reference proteome</keyword>
<dbReference type="RefSeq" id="XP_031009288.1">
    <property type="nucleotide sequence ID" value="XM_031145531.1"/>
</dbReference>
<evidence type="ECO:0000259" key="1">
    <source>
        <dbReference type="Pfam" id="PF00291"/>
    </source>
</evidence>
<sequence>MTFLTHEVWSTLRVCVQHSIMSSKMFINMKQSSPMALPAPNPKVGAFHRTLPHYGYTPLVSLPEVAKELGIGHLLLKDEGSRLGLPAFKILGASWATVQVISKILKLGSPERPNGALSSTSGVSLENIAKAAQEADFTLYAATDGSHGRAVSRMAKYLGIKATILVPKFVDRHVIANIQSEGSTVEVCNGDYDQTVLAAKRAAEEHPDGKGLLISDTPLEFGDETAHWIVDGYQTIFDEIEEQVVGISSGKAITHVIIPVGSGSLATAAAIFFSRKLVKPIIITVEPEAAPCLKASLEADKSTTVDVGYSICTGMCCGTLSANAWPILKECVNIALTVDDLKVDEAIVDLRRYGVHSGPCGAASLSAARQLLGTESFDSKSIVLVLCTEGARSYELKI</sequence>
<gene>
    <name evidence="2" type="primary">dpaL</name>
    <name evidence="2" type="ORF">LHYA1_G000539</name>
</gene>
<dbReference type="Pfam" id="PF00291">
    <property type="entry name" value="PALP"/>
    <property type="match status" value="1"/>
</dbReference>
<feature type="domain" description="Tryptophan synthase beta chain-like PALP" evidence="1">
    <location>
        <begin position="52"/>
        <end position="387"/>
    </location>
</feature>
<dbReference type="GO" id="GO:0016829">
    <property type="term" value="F:lyase activity"/>
    <property type="evidence" value="ECO:0007669"/>
    <property type="project" value="UniProtKB-KW"/>
</dbReference>
<dbReference type="AlphaFoldDB" id="A0A8H8RA67"/>
<protein>
    <submittedName>
        <fullName evidence="2">Diaminopropionate ammonia-lyase</fullName>
    </submittedName>
</protein>
<dbReference type="EMBL" id="QGMH01000006">
    <property type="protein sequence ID" value="TVY30502.1"/>
    <property type="molecule type" value="Genomic_DNA"/>
</dbReference>
<proteinExistence type="predicted"/>
<evidence type="ECO:0000313" key="3">
    <source>
        <dbReference type="Proteomes" id="UP000431533"/>
    </source>
</evidence>